<accession>A0A8J3IIA6</accession>
<dbReference type="PANTHER" id="PTHR11739">
    <property type="entry name" value="CITRATE SYNTHASE"/>
    <property type="match status" value="1"/>
</dbReference>
<sequence>MSTVIPNTGNTPQKDTMTTNSNTTKPNKGGLEGIVAATTAMSKVDGTAGRLIYRGYNIHDLARTTSYEEILHLLWFGHLPDEQELADLRARLVAARTIPDTVMQSLRSLPAETDPMDALRTAVSTWGALKIKGKPTVDQAIALTANFPLFLAAFNRLRHGQEPLESQTELSHAANYLYLLTGQVPSNEHVRGLNSYLVLLADHGMNASTFTARIVASTESDIVSAVVAAIGALKGPLHGGAPSKVQDMLREIGTIENADSWLRNAITTGQKLMGFGHRVYKTTDPRAEELREMARVADPEGFKMSRHVEERALALLDELKPGRRLYTNVEYYSAALMNSVGLSGDLFTPTFAVSRVGGWTAHILEQVSNNRLIRPEAEYTGPENLPFTPLNERKK</sequence>
<dbReference type="Proteomes" id="UP000597444">
    <property type="component" value="Unassembled WGS sequence"/>
</dbReference>
<keyword evidence="10" id="KW-1185">Reference proteome</keyword>
<feature type="active site" evidence="6">
    <location>
        <position position="330"/>
    </location>
</feature>
<dbReference type="NCBIfam" id="NF009005">
    <property type="entry name" value="PRK12350.1"/>
    <property type="match status" value="1"/>
</dbReference>
<dbReference type="Pfam" id="PF00285">
    <property type="entry name" value="Citrate_synt"/>
    <property type="match status" value="1"/>
</dbReference>
<dbReference type="InterPro" id="IPR019810">
    <property type="entry name" value="Citrate_synthase_AS"/>
</dbReference>
<dbReference type="UniPathway" id="UPA00223"/>
<dbReference type="GO" id="GO:0006099">
    <property type="term" value="P:tricarboxylic acid cycle"/>
    <property type="evidence" value="ECO:0007669"/>
    <property type="project" value="UniProtKB-UniPathway"/>
</dbReference>
<gene>
    <name evidence="9" type="primary">citA_1</name>
    <name evidence="9" type="ORF">KSF_029930</name>
</gene>
<reference evidence="9" key="1">
    <citation type="submission" date="2020-10" db="EMBL/GenBank/DDBJ databases">
        <title>Taxonomic study of unclassified bacteria belonging to the class Ktedonobacteria.</title>
        <authorList>
            <person name="Yabe S."/>
            <person name="Wang C.M."/>
            <person name="Zheng Y."/>
            <person name="Sakai Y."/>
            <person name="Cavaletti L."/>
            <person name="Monciardini P."/>
            <person name="Donadio S."/>
        </authorList>
    </citation>
    <scope>NUCLEOTIDE SEQUENCE</scope>
    <source>
        <strain evidence="9">ID150040</strain>
    </source>
</reference>
<dbReference type="AlphaFoldDB" id="A0A8J3IIA6"/>
<dbReference type="PIRSF" id="PIRSF001369">
    <property type="entry name" value="Citrate_synth"/>
    <property type="match status" value="1"/>
</dbReference>
<comment type="catalytic activity">
    <reaction evidence="4">
        <text>oxaloacetate + acetyl-CoA + H2O = citrate + CoA + H(+)</text>
        <dbReference type="Rhea" id="RHEA:16845"/>
        <dbReference type="ChEBI" id="CHEBI:15377"/>
        <dbReference type="ChEBI" id="CHEBI:15378"/>
        <dbReference type="ChEBI" id="CHEBI:16452"/>
        <dbReference type="ChEBI" id="CHEBI:16947"/>
        <dbReference type="ChEBI" id="CHEBI:57287"/>
        <dbReference type="ChEBI" id="CHEBI:57288"/>
        <dbReference type="EC" id="2.3.3.16"/>
    </reaction>
</comment>
<comment type="pathway">
    <text evidence="1">Carbohydrate metabolism; tricarboxylic acid cycle.</text>
</comment>
<evidence type="ECO:0000256" key="7">
    <source>
        <dbReference type="RuleBase" id="RU003406"/>
    </source>
</evidence>
<dbReference type="InterPro" id="IPR016143">
    <property type="entry name" value="Citrate_synth-like_sm_a-sub"/>
</dbReference>
<dbReference type="InterPro" id="IPR024176">
    <property type="entry name" value="Citrate_synthase_bac-typ"/>
</dbReference>
<dbReference type="InterPro" id="IPR036969">
    <property type="entry name" value="Citrate_synthase_sf"/>
</dbReference>
<dbReference type="SUPFAM" id="SSF48256">
    <property type="entry name" value="Citrate synthase"/>
    <property type="match status" value="1"/>
</dbReference>
<dbReference type="EMBL" id="BNJK01000001">
    <property type="protein sequence ID" value="GHO92945.1"/>
    <property type="molecule type" value="Genomic_DNA"/>
</dbReference>
<evidence type="ECO:0000256" key="5">
    <source>
        <dbReference type="PIRNR" id="PIRNR001369"/>
    </source>
</evidence>
<dbReference type="GO" id="GO:0036440">
    <property type="term" value="F:citrate synthase activity"/>
    <property type="evidence" value="ECO:0007669"/>
    <property type="project" value="UniProtKB-EC"/>
</dbReference>
<name>A0A8J3IIA6_9CHLR</name>
<keyword evidence="3 5" id="KW-0808">Transferase</keyword>
<evidence type="ECO:0000256" key="1">
    <source>
        <dbReference type="ARBA" id="ARBA00005163"/>
    </source>
</evidence>
<dbReference type="Gene3D" id="1.10.580.10">
    <property type="entry name" value="Citrate Synthase, domain 1"/>
    <property type="match status" value="1"/>
</dbReference>
<feature type="active site" evidence="6">
    <location>
        <position position="277"/>
    </location>
</feature>
<evidence type="ECO:0000313" key="9">
    <source>
        <dbReference type="EMBL" id="GHO92945.1"/>
    </source>
</evidence>
<dbReference type="InterPro" id="IPR016142">
    <property type="entry name" value="Citrate_synth-like_lrg_a-sub"/>
</dbReference>
<proteinExistence type="inferred from homology"/>
<feature type="region of interest" description="Disordered" evidence="8">
    <location>
        <begin position="1"/>
        <end position="29"/>
    </location>
</feature>
<dbReference type="GO" id="GO:0005829">
    <property type="term" value="C:cytosol"/>
    <property type="evidence" value="ECO:0007669"/>
    <property type="project" value="TreeGrafter"/>
</dbReference>
<organism evidence="9 10">
    <name type="scientific">Reticulibacter mediterranei</name>
    <dbReference type="NCBI Taxonomy" id="2778369"/>
    <lineage>
        <taxon>Bacteria</taxon>
        <taxon>Bacillati</taxon>
        <taxon>Chloroflexota</taxon>
        <taxon>Ktedonobacteria</taxon>
        <taxon>Ktedonobacterales</taxon>
        <taxon>Reticulibacteraceae</taxon>
        <taxon>Reticulibacter</taxon>
    </lineage>
</organism>
<evidence type="ECO:0000256" key="6">
    <source>
        <dbReference type="PIRSR" id="PIRSR001369-1"/>
    </source>
</evidence>
<evidence type="ECO:0000256" key="4">
    <source>
        <dbReference type="ARBA" id="ARBA00049288"/>
    </source>
</evidence>
<dbReference type="CDD" id="cd06109">
    <property type="entry name" value="BsCS-I_like"/>
    <property type="match status" value="1"/>
</dbReference>
<dbReference type="PROSITE" id="PS00480">
    <property type="entry name" value="CITRATE_SYNTHASE"/>
    <property type="match status" value="1"/>
</dbReference>
<dbReference type="Gene3D" id="1.10.230.10">
    <property type="entry name" value="Cytochrome P450-Terp, domain 2"/>
    <property type="match status" value="1"/>
</dbReference>
<dbReference type="GO" id="GO:0005975">
    <property type="term" value="P:carbohydrate metabolic process"/>
    <property type="evidence" value="ECO:0007669"/>
    <property type="project" value="TreeGrafter"/>
</dbReference>
<evidence type="ECO:0000256" key="8">
    <source>
        <dbReference type="SAM" id="MobiDB-lite"/>
    </source>
</evidence>
<dbReference type="InterPro" id="IPR002020">
    <property type="entry name" value="Citrate_synthase"/>
</dbReference>
<evidence type="ECO:0000313" key="10">
    <source>
        <dbReference type="Proteomes" id="UP000597444"/>
    </source>
</evidence>
<feature type="compositionally biased region" description="Polar residues" evidence="8">
    <location>
        <begin position="1"/>
        <end position="26"/>
    </location>
</feature>
<comment type="similarity">
    <text evidence="2 5 7">Belongs to the citrate synthase family.</text>
</comment>
<evidence type="ECO:0000256" key="2">
    <source>
        <dbReference type="ARBA" id="ARBA00010566"/>
    </source>
</evidence>
<dbReference type="PRINTS" id="PR00143">
    <property type="entry name" value="CITRTSNTHASE"/>
</dbReference>
<dbReference type="PANTHER" id="PTHR11739:SF4">
    <property type="entry name" value="CITRATE SYNTHASE, PEROXISOMAL"/>
    <property type="match status" value="1"/>
</dbReference>
<evidence type="ECO:0000256" key="3">
    <source>
        <dbReference type="ARBA" id="ARBA00022679"/>
    </source>
</evidence>
<comment type="caution">
    <text evidence="9">The sequence shown here is derived from an EMBL/GenBank/DDBJ whole genome shotgun (WGS) entry which is preliminary data.</text>
</comment>
<protein>
    <recommendedName>
        <fullName evidence="5">Citrate synthase</fullName>
    </recommendedName>
</protein>